<dbReference type="EMBL" id="JAPFFF010000012">
    <property type="protein sequence ID" value="KAK8875448.1"/>
    <property type="molecule type" value="Genomic_DNA"/>
</dbReference>
<reference evidence="2 3" key="1">
    <citation type="submission" date="2024-04" db="EMBL/GenBank/DDBJ databases">
        <title>Tritrichomonas musculus Genome.</title>
        <authorList>
            <person name="Alves-Ferreira E."/>
            <person name="Grigg M."/>
            <person name="Lorenzi H."/>
            <person name="Galac M."/>
        </authorList>
    </citation>
    <scope>NUCLEOTIDE SEQUENCE [LARGE SCALE GENOMIC DNA]</scope>
    <source>
        <strain evidence="2 3">EAF2021</strain>
    </source>
</reference>
<organism evidence="2 3">
    <name type="scientific">Tritrichomonas musculus</name>
    <dbReference type="NCBI Taxonomy" id="1915356"/>
    <lineage>
        <taxon>Eukaryota</taxon>
        <taxon>Metamonada</taxon>
        <taxon>Parabasalia</taxon>
        <taxon>Tritrichomonadida</taxon>
        <taxon>Tritrichomonadidae</taxon>
        <taxon>Tritrichomonas</taxon>
    </lineage>
</organism>
<comment type="caution">
    <text evidence="2">The sequence shown here is derived from an EMBL/GenBank/DDBJ whole genome shotgun (WGS) entry which is preliminary data.</text>
</comment>
<proteinExistence type="predicted"/>
<evidence type="ECO:0000313" key="2">
    <source>
        <dbReference type="EMBL" id="KAK8875448.1"/>
    </source>
</evidence>
<protein>
    <recommendedName>
        <fullName evidence="1">F5/8 type C domain-containing protein</fullName>
    </recommendedName>
</protein>
<gene>
    <name evidence="2" type="ORF">M9Y10_005614</name>
</gene>
<dbReference type="InterPro" id="IPR000421">
    <property type="entry name" value="FA58C"/>
</dbReference>
<evidence type="ECO:0000259" key="1">
    <source>
        <dbReference type="Pfam" id="PF00754"/>
    </source>
</evidence>
<dbReference type="Gene3D" id="2.60.120.260">
    <property type="entry name" value="Galactose-binding domain-like"/>
    <property type="match status" value="1"/>
</dbReference>
<sequence>MSEINYLKLKKSSIINAPFNMYKKDFSFIVNGEEFPTSRFIADLLSPKISQLHSIDPTSDNFIIETQETGDFSVFLNLINFDHNNIPESELPFISEVIKILNSDTIKVHSPNNSDTLTLNNVFGRLENHLKNDKFFKQEIESEIEFISSQFFEINEDDEEQIKQMSQLPLNILNSILNSPKLQLKAEDQLLKVVNSIYSIERSYFQLYEHVQFVNVESENILEFLEFFNFNDLTSETWLNLASRLKQETKRNEKLNYRYKFEKNRFPTAKNKSSKIEILFNNENQFDGIINFIRNQDIDGTQNSIEITASSVANPLFPPSNVIEYETDQLYFYTKNSQNSWIRFDFKENRVSPTSYTLRTDMSSDYHPKSWVIEGSNDKVNWEKIDHQTNCNFTNGRDITHTFEIAKNTGKEFKYIQMRVTGKNWLGHYLLDIGAIEFHGTLSLN</sequence>
<dbReference type="Proteomes" id="UP001470230">
    <property type="component" value="Unassembled WGS sequence"/>
</dbReference>
<accession>A0ABR2JD82</accession>
<name>A0ABR2JD82_9EUKA</name>
<dbReference type="Pfam" id="PF00754">
    <property type="entry name" value="F5_F8_type_C"/>
    <property type="match status" value="1"/>
</dbReference>
<dbReference type="InterPro" id="IPR008979">
    <property type="entry name" value="Galactose-bd-like_sf"/>
</dbReference>
<dbReference type="SUPFAM" id="SSF49785">
    <property type="entry name" value="Galactose-binding domain-like"/>
    <property type="match status" value="1"/>
</dbReference>
<feature type="domain" description="F5/8 type C" evidence="1">
    <location>
        <begin position="307"/>
        <end position="424"/>
    </location>
</feature>
<evidence type="ECO:0000313" key="3">
    <source>
        <dbReference type="Proteomes" id="UP001470230"/>
    </source>
</evidence>
<keyword evidence="3" id="KW-1185">Reference proteome</keyword>